<proteinExistence type="predicted"/>
<sequence>MNIDVMQKKMNRRRNLARLIVAIGVVVAATTAYFWLRPPTAVDRLKYALGLDDLPVSLSIQGEGTDIWTDYITLHSVTLKSEDFPALLKGRDFKQPVYFRAGLMEHDAEYAARLPSVDVAIRYDAQESPPDGPVCRIYANEARTEVFIEYLAD</sequence>
<keyword evidence="3" id="KW-1185">Reference proteome</keyword>
<protein>
    <submittedName>
        <fullName evidence="2">Uncharacterized protein</fullName>
    </submittedName>
</protein>
<dbReference type="RefSeq" id="WP_145055418.1">
    <property type="nucleotide sequence ID" value="NZ_CP036433.1"/>
</dbReference>
<feature type="transmembrane region" description="Helical" evidence="1">
    <location>
        <begin position="16"/>
        <end position="36"/>
    </location>
</feature>
<gene>
    <name evidence="2" type="ORF">Pla8534_46150</name>
</gene>
<dbReference type="KEGG" id="lcre:Pla8534_46150"/>
<keyword evidence="1" id="KW-1133">Transmembrane helix</keyword>
<evidence type="ECO:0000313" key="2">
    <source>
        <dbReference type="EMBL" id="QDU96794.1"/>
    </source>
</evidence>
<name>A0A518DY91_9BACT</name>
<keyword evidence="1" id="KW-0472">Membrane</keyword>
<evidence type="ECO:0000313" key="3">
    <source>
        <dbReference type="Proteomes" id="UP000317648"/>
    </source>
</evidence>
<organism evidence="2 3">
    <name type="scientific">Lignipirellula cremea</name>
    <dbReference type="NCBI Taxonomy" id="2528010"/>
    <lineage>
        <taxon>Bacteria</taxon>
        <taxon>Pseudomonadati</taxon>
        <taxon>Planctomycetota</taxon>
        <taxon>Planctomycetia</taxon>
        <taxon>Pirellulales</taxon>
        <taxon>Pirellulaceae</taxon>
        <taxon>Lignipirellula</taxon>
    </lineage>
</organism>
<reference evidence="2 3" key="1">
    <citation type="submission" date="2019-02" db="EMBL/GenBank/DDBJ databases">
        <title>Deep-cultivation of Planctomycetes and their phenomic and genomic characterization uncovers novel biology.</title>
        <authorList>
            <person name="Wiegand S."/>
            <person name="Jogler M."/>
            <person name="Boedeker C."/>
            <person name="Pinto D."/>
            <person name="Vollmers J."/>
            <person name="Rivas-Marin E."/>
            <person name="Kohn T."/>
            <person name="Peeters S.H."/>
            <person name="Heuer A."/>
            <person name="Rast P."/>
            <person name="Oberbeckmann S."/>
            <person name="Bunk B."/>
            <person name="Jeske O."/>
            <person name="Meyerdierks A."/>
            <person name="Storesund J.E."/>
            <person name="Kallscheuer N."/>
            <person name="Luecker S."/>
            <person name="Lage O.M."/>
            <person name="Pohl T."/>
            <person name="Merkel B.J."/>
            <person name="Hornburger P."/>
            <person name="Mueller R.-W."/>
            <person name="Bruemmer F."/>
            <person name="Labrenz M."/>
            <person name="Spormann A.M."/>
            <person name="Op den Camp H."/>
            <person name="Overmann J."/>
            <person name="Amann R."/>
            <person name="Jetten M.S.M."/>
            <person name="Mascher T."/>
            <person name="Medema M.H."/>
            <person name="Devos D.P."/>
            <person name="Kaster A.-K."/>
            <person name="Ovreas L."/>
            <person name="Rohde M."/>
            <person name="Galperin M.Y."/>
            <person name="Jogler C."/>
        </authorList>
    </citation>
    <scope>NUCLEOTIDE SEQUENCE [LARGE SCALE GENOMIC DNA]</scope>
    <source>
        <strain evidence="2 3">Pla85_3_4</strain>
    </source>
</reference>
<dbReference type="AlphaFoldDB" id="A0A518DY91"/>
<accession>A0A518DY91</accession>
<dbReference type="EMBL" id="CP036433">
    <property type="protein sequence ID" value="QDU96794.1"/>
    <property type="molecule type" value="Genomic_DNA"/>
</dbReference>
<keyword evidence="1" id="KW-0812">Transmembrane</keyword>
<dbReference type="Proteomes" id="UP000317648">
    <property type="component" value="Chromosome"/>
</dbReference>
<evidence type="ECO:0000256" key="1">
    <source>
        <dbReference type="SAM" id="Phobius"/>
    </source>
</evidence>